<keyword evidence="1" id="KW-0472">Membrane</keyword>
<organism evidence="2 3">
    <name type="scientific">Xanthomonas graminis pv. arrhenatheri LMG 727</name>
    <dbReference type="NCBI Taxonomy" id="1195923"/>
    <lineage>
        <taxon>Bacteria</taxon>
        <taxon>Pseudomonadati</taxon>
        <taxon>Pseudomonadota</taxon>
        <taxon>Gammaproteobacteria</taxon>
        <taxon>Lysobacterales</taxon>
        <taxon>Lysobacteraceae</taxon>
        <taxon>Xanthomonas</taxon>
        <taxon>Xanthomonas translucens group</taxon>
        <taxon>Xanthomonas graminis</taxon>
    </lineage>
</organism>
<sequence length="61" mass="7253">MLRKEEAIIDRMMIILAFSFYLFVLLQESFKHFLLDILSLHFKKNAGLKLIEFLSTLEETC</sequence>
<evidence type="ECO:0000313" key="3">
    <source>
        <dbReference type="Proteomes" id="UP000046187"/>
    </source>
</evidence>
<evidence type="ECO:0000256" key="1">
    <source>
        <dbReference type="SAM" id="Phobius"/>
    </source>
</evidence>
<keyword evidence="1" id="KW-0812">Transmembrane</keyword>
<feature type="transmembrane region" description="Helical" evidence="1">
    <location>
        <begin position="12"/>
        <end position="30"/>
    </location>
</feature>
<reference evidence="3" key="1">
    <citation type="submission" date="2015-07" db="EMBL/GenBank/DDBJ databases">
        <authorList>
            <person name="Wibberg D."/>
        </authorList>
    </citation>
    <scope>NUCLEOTIDE SEQUENCE [LARGE SCALE GENOMIC DNA]</scope>
</reference>
<protein>
    <submittedName>
        <fullName evidence="2">Putative membrane protein</fullName>
    </submittedName>
</protein>
<accession>A0A0K3A6A5</accession>
<gene>
    <name evidence="2" type="ORF">XTALMG727_3903</name>
</gene>
<evidence type="ECO:0000313" key="2">
    <source>
        <dbReference type="EMBL" id="CTP92827.1"/>
    </source>
</evidence>
<proteinExistence type="predicted"/>
<name>A0A0K3A6A5_9XANT</name>
<dbReference type="EMBL" id="CXOI01000086">
    <property type="protein sequence ID" value="CTP92827.1"/>
    <property type="molecule type" value="Genomic_DNA"/>
</dbReference>
<keyword evidence="3" id="KW-1185">Reference proteome</keyword>
<dbReference type="Proteomes" id="UP000046187">
    <property type="component" value="Unassembled WGS sequence"/>
</dbReference>
<keyword evidence="1" id="KW-1133">Transmembrane helix</keyword>
<dbReference type="AlphaFoldDB" id="A0A0K3A6A5"/>